<evidence type="ECO:0000313" key="2">
    <source>
        <dbReference type="Proteomes" id="UP000267945"/>
    </source>
</evidence>
<gene>
    <name evidence="1" type="ORF">LH5_00261</name>
</gene>
<organism evidence="1 2">
    <name type="scientific">Lactobacillus helveticus</name>
    <name type="common">Lactobacillus suntoryeus</name>
    <dbReference type="NCBI Taxonomy" id="1587"/>
    <lineage>
        <taxon>Bacteria</taxon>
        <taxon>Bacillati</taxon>
        <taxon>Bacillota</taxon>
        <taxon>Bacilli</taxon>
        <taxon>Lactobacillales</taxon>
        <taxon>Lactobacillaceae</taxon>
        <taxon>Lactobacillus</taxon>
    </lineage>
</organism>
<name>A0A3S8S9H5_LACHE</name>
<dbReference type="Proteomes" id="UP000267945">
    <property type="component" value="Chromosome"/>
</dbReference>
<dbReference type="EMBL" id="CP019581">
    <property type="protein sequence ID" value="AZK90522.1"/>
    <property type="molecule type" value="Genomic_DNA"/>
</dbReference>
<proteinExistence type="predicted"/>
<dbReference type="RefSeq" id="WP_014918684.1">
    <property type="nucleotide sequence ID" value="NZ_BLYR01000515.1"/>
</dbReference>
<evidence type="ECO:0000313" key="1">
    <source>
        <dbReference type="EMBL" id="AZK90522.1"/>
    </source>
</evidence>
<dbReference type="GeneID" id="99756438"/>
<protein>
    <submittedName>
        <fullName evidence="1">Uncharacterized protein</fullName>
    </submittedName>
</protein>
<accession>A0A3S8S9H5</accession>
<reference evidence="1 2" key="1">
    <citation type="submission" date="2017-02" db="EMBL/GenBank/DDBJ databases">
        <title>Complete genome sequence of Lactobacillus helveticus.</title>
        <authorList>
            <person name="Kim J.F."/>
            <person name="Chung Y."/>
            <person name="Kwak M."/>
        </authorList>
    </citation>
    <scope>NUCLEOTIDE SEQUENCE [LARGE SCALE GENOMIC DNA]</scope>
    <source>
        <strain evidence="1 2">LH5</strain>
    </source>
</reference>
<dbReference type="AlphaFoldDB" id="A0A3S8S9H5"/>
<sequence>MTNFLHKLTMLDDEINHSTVHRQVEEIKQIDHQVAKGEPLIEAPAKLGLLPDQFEDILEEILEEIGNNQKRKLTDINNLFNNFRQYLSLKYGVWSVPNLKTAHLIKNRLHIDTALEIMAGNAYWSKALENVEIQTISTDSLEWAKTSSTGAEPFHPVINLEATEAIKHYSDVDLIICSWSPNFGKSDIAAIDTWHKCSNAKHFIFIGEEDGATNSPEFWQNNWFKQTAALKAINDSFQSFDFIDERIFEIDNEF</sequence>